<evidence type="ECO:0000256" key="8">
    <source>
        <dbReference type="SAM" id="MobiDB-lite"/>
    </source>
</evidence>
<dbReference type="OrthoDB" id="10072266at2759"/>
<dbReference type="Pfam" id="PF22697">
    <property type="entry name" value="SOS1_NGEF_PH"/>
    <property type="match status" value="1"/>
</dbReference>
<keyword evidence="14" id="KW-1185">Reference proteome</keyword>
<accession>A0A1S3KAS6</accession>
<gene>
    <name evidence="15" type="primary">LOC106180043</name>
</gene>
<comment type="subcellular location">
    <subcellularLocation>
        <location evidence="1">Cytoplasm</location>
    </subcellularLocation>
</comment>
<feature type="domain" description="Ig-like" evidence="12">
    <location>
        <begin position="1364"/>
        <end position="1452"/>
    </location>
</feature>
<dbReference type="InterPro" id="IPR003598">
    <property type="entry name" value="Ig_sub2"/>
</dbReference>
<feature type="compositionally biased region" description="Basic and acidic residues" evidence="8">
    <location>
        <begin position="230"/>
        <end position="245"/>
    </location>
</feature>
<dbReference type="SMART" id="SM00408">
    <property type="entry name" value="IGc2"/>
    <property type="match status" value="7"/>
</dbReference>
<feature type="compositionally biased region" description="Basic residues" evidence="8">
    <location>
        <begin position="1007"/>
        <end position="1025"/>
    </location>
</feature>
<feature type="region of interest" description="Disordered" evidence="8">
    <location>
        <begin position="1003"/>
        <end position="1056"/>
    </location>
</feature>
<feature type="domain" description="DH" evidence="11">
    <location>
        <begin position="687"/>
        <end position="865"/>
    </location>
</feature>
<dbReference type="FunFam" id="2.60.40.10:FF:000714">
    <property type="entry name" value="Titin novex-3"/>
    <property type="match status" value="1"/>
</dbReference>
<dbReference type="PROSITE" id="PS50835">
    <property type="entry name" value="IG_LIKE"/>
    <property type="match status" value="7"/>
</dbReference>
<dbReference type="InterPro" id="IPR001849">
    <property type="entry name" value="PH_domain"/>
</dbReference>
<protein>
    <submittedName>
        <fullName evidence="15">Titin-like</fullName>
    </submittedName>
</protein>
<dbReference type="Pfam" id="PF07679">
    <property type="entry name" value="I-set"/>
    <property type="match status" value="7"/>
</dbReference>
<evidence type="ECO:0000256" key="5">
    <source>
        <dbReference type="ARBA" id="ARBA00022737"/>
    </source>
</evidence>
<dbReference type="GO" id="GO:0005085">
    <property type="term" value="F:guanyl-nucleotide exchange factor activity"/>
    <property type="evidence" value="ECO:0007669"/>
    <property type="project" value="InterPro"/>
</dbReference>
<feature type="domain" description="Ig-like" evidence="12">
    <location>
        <begin position="1262"/>
        <end position="1350"/>
    </location>
</feature>
<feature type="compositionally biased region" description="Polar residues" evidence="8">
    <location>
        <begin position="2796"/>
        <end position="2806"/>
    </location>
</feature>
<feature type="domain" description="Ig-like" evidence="12">
    <location>
        <begin position="365"/>
        <end position="453"/>
    </location>
</feature>
<keyword evidence="5" id="KW-0677">Repeat</keyword>
<dbReference type="InParanoid" id="A0A1S3KAS6"/>
<feature type="domain" description="Ig-like" evidence="12">
    <location>
        <begin position="1157"/>
        <end position="1246"/>
    </location>
</feature>
<dbReference type="SMART" id="SM00060">
    <property type="entry name" value="FN3"/>
    <property type="match status" value="7"/>
</dbReference>
<dbReference type="InterPro" id="IPR035899">
    <property type="entry name" value="DBL_dom_sf"/>
</dbReference>
<dbReference type="InterPro" id="IPR003599">
    <property type="entry name" value="Ig_sub"/>
</dbReference>
<dbReference type="InterPro" id="IPR000219">
    <property type="entry name" value="DH_dom"/>
</dbReference>
<keyword evidence="6" id="KW-0393">Immunoglobulin domain</keyword>
<dbReference type="Gene3D" id="2.30.30.40">
    <property type="entry name" value="SH3 Domains"/>
    <property type="match status" value="2"/>
</dbReference>
<feature type="domain" description="Fibronectin type-III" evidence="13">
    <location>
        <begin position="2251"/>
        <end position="2348"/>
    </location>
</feature>
<dbReference type="InterPro" id="IPR013783">
    <property type="entry name" value="Ig-like_fold"/>
</dbReference>
<name>A0A1S3KAS6_LINAN</name>
<dbReference type="SMART" id="SM00325">
    <property type="entry name" value="RhoGEF"/>
    <property type="match status" value="1"/>
</dbReference>
<feature type="region of interest" description="Disordered" evidence="8">
    <location>
        <begin position="562"/>
        <end position="583"/>
    </location>
</feature>
<dbReference type="InterPro" id="IPR007110">
    <property type="entry name" value="Ig-like_dom"/>
</dbReference>
<feature type="region of interest" description="Disordered" evidence="8">
    <location>
        <begin position="2026"/>
        <end position="2059"/>
    </location>
</feature>
<feature type="compositionally biased region" description="Polar residues" evidence="8">
    <location>
        <begin position="2875"/>
        <end position="2900"/>
    </location>
</feature>
<dbReference type="FunFam" id="2.60.40.10:FF:000425">
    <property type="entry name" value="Myosin light chain kinase"/>
    <property type="match status" value="5"/>
</dbReference>
<dbReference type="InterPro" id="IPR055251">
    <property type="entry name" value="SOS1_NGEF_PH"/>
</dbReference>
<dbReference type="PANTHER" id="PTHR13817">
    <property type="entry name" value="TITIN"/>
    <property type="match status" value="1"/>
</dbReference>
<dbReference type="CDD" id="cd00063">
    <property type="entry name" value="FN3"/>
    <property type="match status" value="7"/>
</dbReference>
<dbReference type="SMART" id="SM00233">
    <property type="entry name" value="PH"/>
    <property type="match status" value="1"/>
</dbReference>
<dbReference type="Proteomes" id="UP000085678">
    <property type="component" value="Unplaced"/>
</dbReference>
<dbReference type="InterPro" id="IPR011993">
    <property type="entry name" value="PH-like_dom_sf"/>
</dbReference>
<dbReference type="SUPFAM" id="SSF50729">
    <property type="entry name" value="PH domain-like"/>
    <property type="match status" value="1"/>
</dbReference>
<evidence type="ECO:0000256" key="2">
    <source>
        <dbReference type="ARBA" id="ARBA00006692"/>
    </source>
</evidence>
<feature type="domain" description="Ig-like" evidence="12">
    <location>
        <begin position="104"/>
        <end position="195"/>
    </location>
</feature>
<dbReference type="PROSITE" id="PS50002">
    <property type="entry name" value="SH3"/>
    <property type="match status" value="2"/>
</dbReference>
<evidence type="ECO:0000256" key="7">
    <source>
        <dbReference type="PROSITE-ProRule" id="PRU00192"/>
    </source>
</evidence>
<feature type="compositionally biased region" description="Basic and acidic residues" evidence="8">
    <location>
        <begin position="1457"/>
        <end position="1475"/>
    </location>
</feature>
<feature type="domain" description="Fibronectin type-III" evidence="13">
    <location>
        <begin position="1704"/>
        <end position="1803"/>
    </location>
</feature>
<feature type="domain" description="SH3" evidence="9">
    <location>
        <begin position="590"/>
        <end position="657"/>
    </location>
</feature>
<dbReference type="Pfam" id="PF00621">
    <property type="entry name" value="RhoGEF"/>
    <property type="match status" value="1"/>
</dbReference>
<feature type="domain" description="SH3" evidence="9">
    <location>
        <begin position="482"/>
        <end position="543"/>
    </location>
</feature>
<dbReference type="STRING" id="7574.A0A1S3KAS6"/>
<dbReference type="InterPro" id="IPR050964">
    <property type="entry name" value="Striated_Muscle_Regulatory"/>
</dbReference>
<feature type="domain" description="Ig-like" evidence="12">
    <location>
        <begin position="1056"/>
        <end position="1148"/>
    </location>
</feature>
<keyword evidence="4" id="KW-0963">Cytoplasm</keyword>
<comment type="similarity">
    <text evidence="2">Belongs to the protein kinase superfamily. CAMK Ser/Thr protein kinase family.</text>
</comment>
<evidence type="ECO:0000313" key="15">
    <source>
        <dbReference type="RefSeq" id="XP_013419361.1"/>
    </source>
</evidence>
<dbReference type="GO" id="GO:0031430">
    <property type="term" value="C:M band"/>
    <property type="evidence" value="ECO:0007669"/>
    <property type="project" value="TreeGrafter"/>
</dbReference>
<feature type="domain" description="PH" evidence="10">
    <location>
        <begin position="877"/>
        <end position="988"/>
    </location>
</feature>
<evidence type="ECO:0000256" key="1">
    <source>
        <dbReference type="ARBA" id="ARBA00004496"/>
    </source>
</evidence>
<dbReference type="SMART" id="SM00406">
    <property type="entry name" value="IGv"/>
    <property type="match status" value="2"/>
</dbReference>
<dbReference type="PANTHER" id="PTHR13817:SF151">
    <property type="entry name" value="TITIN"/>
    <property type="match status" value="1"/>
</dbReference>
<sequence>MYFFSKFFHDIAQKKVKGLLKQIGSSPSPVLSLPSLPAPESAALGLEQQCDVISGISDLKHLQECQTSASESPASQNSTEEGEQHRREGEQPPPKDNLPKKSAPIFIVKMPGSKEEVRLGETKRFECQVVGFPRPEIRWFKDEVDITENPRYKFNFHDDGVISLLIENISAKDEGAYKCLAKNTEGTASTTAYLLVKVDKDRHKDISIDEKIAFKSRPLSIIGEEEEEEAEKHDKESTKEEELRKQLGKKPVAAPQFVEKPNDITVNEGETITITCKISGVPKPEVMWFKGGDPLFADGERIEIVQMEDEYTLTIKEAKPSDGGAFTVTASSTEGSVYYNVSVSVIAVKREKSPTPEREILEVAPEFIKQPLSQKIIEAEKVRFSCLVQGKPEPTVTWFKDGKLLKSDSHRKIYKAEGLHFLELPKASIEDGGEYTCTANNSAGAVYCNFALTVETVSEHESSADLDEQEALRKKKKAADAVQFKEYALIKNYTDQAKKIAFREGEIVQVLDALNPDSWLVRKKKAKEQVAYIPSEFLKKKDGVPDDKQAWKDALEEISEVKDRDRAKGKQATPELIETSSDDEKVAEGEKYPIYVAVADYIPPKKQRDKVQLTEGQFVEVLDKKNPEWWLVRTKPTKLHPAKQGWVPASRLEKRDGAGLVDRRNTREVFREDIIQITNKGQEANVKRRYALKELLESEHDYLNNLHNMVDTCIPPLEGADVPEPIKGKKDLIFANLEDIMQFHQDTFLPQIMACTSEPEALADLFLSQKAKLEEYIPYLKNRKAALKVLNTEPARKFTKKMKEKKAGEEQTLPELLKKPKQRLQQYQSVVKDFIRYTARAGADCSKLEEAHDMLGAILKQADDKYHRDQIEGYPGDLADLGNMVRHDDFQMWDAEPEGHGKDRHIFLFPDKLLITKKKKPAVEGELPTYIYKGIINLPDLQLNEDAPGDDRRFELWYAEPSVEKVTLQPKNVHKKQAWLKDLRELLTKLGVKETDIPDETLEQLKTKKPKVPSVPKKKPEKKKKGTDVTDAAPKDTAATSAEAPGLPPEDERMKPKFKKAPFDTKANEGDQVKFEIQVTGNPEPEITWFKGAQQIAADGTKYTFVFADDEFMALIVKDLKLSDAGLYYCRAKNYVGEAEVKIKLEVKGQKSKDARPSFPSKMRSNMNITEGNPVELKCTVAGFPEPDVMWQLNGKPLKPSANIEMKTEGDQAVLSIKNATPNDSGVYTCKITNKLGHAQCSSTVTVKPDMFKKKEAAKVAPTFTAKFKDVEVTPKRDTYLECKIKGSPAPEVTWYHNNKPLKDSKHIKMEKIGDMHILNIYKVTPEDEGEYTCKAVNTAGEVSHNARVSVAKPKEPTFSGYAPQFSKKVYNVDAVEGEKAKFECRVMGDPEPDVQWFKDGQPLQPGRKYKMEKVRGSTTLTISDVTKADAGEYTCTAANPGGKVSSAAMLDVQAAKPKEKSPSKTFGKAEEKSVLSKQPVEPVVEKKGVPPRPVSDKPTISKYTGDSLTLTWPTTTLPLNAIPTPITYSIESREPPIPSWTKVTSGLTTPKYTVTRLKPEKDYVFRVRAENQYGRSKPSPQATTALQKRPVPARKVLPPPLLLMDHPLITDLDKDYIRLKWIPSFPADAHQTYTIEMSEPPYNQWLTIKGAVQGTEYTLRDVRSNKDRMYRVRADGPYGPGEPSEPVSAKLFMKPAEAAPEPIPLAPHLFVDKIDNKRISLGWSPTRLPAYDHFSSVSYTVEVSKPPHYEWRPLVTRIKDTYLSIDLNEPHKDYYFRVRAENDYGISEPSHPIATRDFFKDRLEPSKSLLPDHRRPSEFDRKMPAAFDLARPLTLPELHHPGALGLGLDGRGQLVPYGGPDLGLDTMFTPVLPDTSQYRGLDLAPEQKLYKPPSVYRHAKFDLIMPLSSPYKGLDLATEVSLPAPPMQYKPREMTVPRQVQRKMRAQSPVITIDVILPGRQERSTYQPYVPQSQKAVKIPAIPAAVVEYKSPPLVAHTAVKPARSRKSLADKYKSDLVPYKPKTLDWDMESPERGTVSPQRGRLARTPSLPPYRPSLPSIEELKNRIPSLPSSTLPTVDTDIYQRRPSVPDLRRSRRPSVVAADLDISSRRLSVPDVGLTRAPSVRMEDLDLNVYRRRRTSVPDLKFDRASSAVPDIEEPLYRRRSSITGALQRRMGELPEDNTYRLEFEDLLYYRRPSVPDLPYQRRYSVPELPKRRPSTPDLKGAGHDFDTSMPTRRAMGDMDAPRVILDKPRLEDLGDGSIRITWTHSTLPGFSPRTPEIRYIIEVSEPPSKIWRKVIGALAEPNYVIKNLRPDQDYLFRVRAQNDYGVSEPSLPVSTFSLWRIQKTPYHPITGVDITFDKVPPRLSEKPYITGYDNHSLRLHWSPVVMPGHLGSPLVTYTIEMREPSQQWRELATGVNGHHFSVNHLDPEKDYMFRVIPVNEYGPGEPSVPVPTYLYRKRAPFDYRPSPDFYRDRRTEDYDKSRRWSLPYALSPWFTEEPSPAPPAPSRSHTRARSPSPSSLPSALIGLSSALIGSSPRATSVPPETLYSFDTSDINDYGAPPEFLPHKPTICDYHGDSFKLSWSPAQTSDKGIPSAITYIVECREPHHTDWRQLASNLTDFCYTVRGLDKNKDYILRVRPENEFGIGEPTLPVSTYLFRKPDKEDYGLYYKPRKAPVFFIDKPRVSRYDGRRAELSWSPPSTLPIYRPPKRYSYVVEFADPSLNDWKPLTRGLHDNRYVIRDLRPDKEYLYRIIAETERGVSEPTSPVAIKGAARRASLPAHMRDEYSPRSRSYSPTTAGRSPLTKITERDLPPLPRSHSLDARPTQTSTERPYAPSGRSYSSTERSYSPVGRSFTPVDRSYSPAGRSYSPTGRSYSPIRSTYSPAVRSYSPTSRTKDYERSYTPSPLASGRRGNFICFMWSSYICF</sequence>
<dbReference type="Pfam" id="PF07653">
    <property type="entry name" value="SH3_2"/>
    <property type="match status" value="1"/>
</dbReference>
<feature type="region of interest" description="Disordered" evidence="8">
    <location>
        <begin position="223"/>
        <end position="246"/>
    </location>
</feature>
<feature type="region of interest" description="Disordered" evidence="8">
    <location>
        <begin position="1456"/>
        <end position="1502"/>
    </location>
</feature>
<dbReference type="GO" id="GO:0045214">
    <property type="term" value="P:sarcomere organization"/>
    <property type="evidence" value="ECO:0007669"/>
    <property type="project" value="TreeGrafter"/>
</dbReference>
<dbReference type="Pfam" id="PF00041">
    <property type="entry name" value="fn3"/>
    <property type="match status" value="4"/>
</dbReference>
<dbReference type="KEGG" id="lak:106180043"/>
<dbReference type="InterPro" id="IPR013098">
    <property type="entry name" value="Ig_I-set"/>
</dbReference>
<dbReference type="PROSITE" id="PS50003">
    <property type="entry name" value="PH_DOMAIN"/>
    <property type="match status" value="1"/>
</dbReference>
<evidence type="ECO:0000259" key="12">
    <source>
        <dbReference type="PROSITE" id="PS50835"/>
    </source>
</evidence>
<dbReference type="FunFam" id="2.60.40.10:FF:000147">
    <property type="entry name" value="Myosin light chain kinase"/>
    <property type="match status" value="1"/>
</dbReference>
<feature type="domain" description="Fibronectin type-III" evidence="13">
    <location>
        <begin position="2685"/>
        <end position="2782"/>
    </location>
</feature>
<dbReference type="Gene3D" id="1.20.900.10">
    <property type="entry name" value="Dbl homology (DH) domain"/>
    <property type="match status" value="1"/>
</dbReference>
<feature type="domain" description="Fibronectin type-III" evidence="13">
    <location>
        <begin position="1491"/>
        <end position="1590"/>
    </location>
</feature>
<feature type="domain" description="Fibronectin type-III" evidence="13">
    <location>
        <begin position="2367"/>
        <end position="2464"/>
    </location>
</feature>
<evidence type="ECO:0000259" key="10">
    <source>
        <dbReference type="PROSITE" id="PS50003"/>
    </source>
</evidence>
<evidence type="ECO:0000313" key="14">
    <source>
        <dbReference type="Proteomes" id="UP000085678"/>
    </source>
</evidence>
<dbReference type="InterPro" id="IPR036116">
    <property type="entry name" value="FN3_sf"/>
</dbReference>
<organism evidence="14 15">
    <name type="scientific">Lingula anatina</name>
    <name type="common">Brachiopod</name>
    <name type="synonym">Lingula unguis</name>
    <dbReference type="NCBI Taxonomy" id="7574"/>
    <lineage>
        <taxon>Eukaryota</taxon>
        <taxon>Metazoa</taxon>
        <taxon>Spiralia</taxon>
        <taxon>Lophotrochozoa</taxon>
        <taxon>Brachiopoda</taxon>
        <taxon>Linguliformea</taxon>
        <taxon>Lingulata</taxon>
        <taxon>Lingulida</taxon>
        <taxon>Linguloidea</taxon>
        <taxon>Lingulidae</taxon>
        <taxon>Lingula</taxon>
    </lineage>
</organism>
<feature type="domain" description="Fibronectin type-III" evidence="13">
    <location>
        <begin position="1600"/>
        <end position="1697"/>
    </location>
</feature>
<dbReference type="InterPro" id="IPR036179">
    <property type="entry name" value="Ig-like_dom_sf"/>
</dbReference>
<evidence type="ECO:0000256" key="4">
    <source>
        <dbReference type="ARBA" id="ARBA00022490"/>
    </source>
</evidence>
<dbReference type="PROSITE" id="PS50853">
    <property type="entry name" value="FN3"/>
    <property type="match status" value="7"/>
</dbReference>
<keyword evidence="3 7" id="KW-0728">SH3 domain</keyword>
<proteinExistence type="inferred from homology"/>
<feature type="region of interest" description="Disordered" evidence="8">
    <location>
        <begin position="2767"/>
        <end position="2911"/>
    </location>
</feature>
<dbReference type="InterPro" id="IPR001452">
    <property type="entry name" value="SH3_domain"/>
</dbReference>
<dbReference type="SMART" id="SM00409">
    <property type="entry name" value="IG"/>
    <property type="match status" value="7"/>
</dbReference>
<evidence type="ECO:0000259" key="9">
    <source>
        <dbReference type="PROSITE" id="PS50002"/>
    </source>
</evidence>
<feature type="region of interest" description="Disordered" evidence="8">
    <location>
        <begin position="2503"/>
        <end position="2528"/>
    </location>
</feature>
<dbReference type="Gene3D" id="2.30.29.30">
    <property type="entry name" value="Pleckstrin-homology domain (PH domain)/Phosphotyrosine-binding domain (PTB)"/>
    <property type="match status" value="1"/>
</dbReference>
<dbReference type="InterPro" id="IPR013106">
    <property type="entry name" value="Ig_V-set"/>
</dbReference>
<dbReference type="SMART" id="SM00326">
    <property type="entry name" value="SH3"/>
    <property type="match status" value="2"/>
</dbReference>
<dbReference type="InterPro" id="IPR003961">
    <property type="entry name" value="FN3_dom"/>
</dbReference>
<evidence type="ECO:0000259" key="13">
    <source>
        <dbReference type="PROSITE" id="PS50853"/>
    </source>
</evidence>
<evidence type="ECO:0000259" key="11">
    <source>
        <dbReference type="PROSITE" id="PS50010"/>
    </source>
</evidence>
<evidence type="ECO:0000256" key="6">
    <source>
        <dbReference type="ARBA" id="ARBA00023319"/>
    </source>
</evidence>
<dbReference type="Gene3D" id="2.60.40.10">
    <property type="entry name" value="Immunoglobulins"/>
    <property type="match status" value="14"/>
</dbReference>
<dbReference type="RefSeq" id="XP_013419361.1">
    <property type="nucleotide sequence ID" value="XM_013563907.1"/>
</dbReference>
<dbReference type="SUPFAM" id="SSF48726">
    <property type="entry name" value="Immunoglobulin"/>
    <property type="match status" value="7"/>
</dbReference>
<reference evidence="15" key="1">
    <citation type="submission" date="2025-08" db="UniProtKB">
        <authorList>
            <consortium name="RefSeq"/>
        </authorList>
    </citation>
    <scope>IDENTIFICATION</scope>
    <source>
        <tissue evidence="15">Gonads</tissue>
    </source>
</reference>
<feature type="compositionally biased region" description="Polar residues" evidence="8">
    <location>
        <begin position="64"/>
        <end position="79"/>
    </location>
</feature>
<feature type="region of interest" description="Disordered" evidence="8">
    <location>
        <begin position="64"/>
        <end position="103"/>
    </location>
</feature>
<dbReference type="SUPFAM" id="SSF49265">
    <property type="entry name" value="Fibronectin type III"/>
    <property type="match status" value="4"/>
</dbReference>
<dbReference type="SUPFAM" id="SSF50044">
    <property type="entry name" value="SH3-domain"/>
    <property type="match status" value="2"/>
</dbReference>
<feature type="region of interest" description="Disordered" evidence="8">
    <location>
        <begin position="2214"/>
        <end position="2240"/>
    </location>
</feature>
<dbReference type="GeneID" id="106180043"/>
<dbReference type="PROSITE" id="PS50010">
    <property type="entry name" value="DH_2"/>
    <property type="match status" value="1"/>
</dbReference>
<dbReference type="SUPFAM" id="SSF48065">
    <property type="entry name" value="DBL homology domain (DH-domain)"/>
    <property type="match status" value="1"/>
</dbReference>
<feature type="domain" description="Ig-like" evidence="12">
    <location>
        <begin position="255"/>
        <end position="344"/>
    </location>
</feature>
<dbReference type="InterPro" id="IPR036028">
    <property type="entry name" value="SH3-like_dom_sf"/>
</dbReference>
<evidence type="ECO:0000256" key="3">
    <source>
        <dbReference type="ARBA" id="ARBA00022443"/>
    </source>
</evidence>
<dbReference type="CDD" id="cd00160">
    <property type="entry name" value="RhoGEF"/>
    <property type="match status" value="1"/>
</dbReference>
<feature type="domain" description="Fibronectin type-III" evidence="13">
    <location>
        <begin position="2571"/>
        <end position="2668"/>
    </location>
</feature>